<sequence>MLILQGLYKIPPTKRMTLFAEQARPLTGVLAHDLHAVEAACALNAGQCEVQVNTVFGWMRGTLTERTHTRFRLRAFEGHLSFLPRG</sequence>
<protein>
    <submittedName>
        <fullName evidence="1">Uncharacterized protein</fullName>
    </submittedName>
</protein>
<evidence type="ECO:0000313" key="1">
    <source>
        <dbReference type="EMBL" id="MFC6660225.1"/>
    </source>
</evidence>
<name>A0ABW1ZH49_9DEIO</name>
<comment type="caution">
    <text evidence="1">The sequence shown here is derived from an EMBL/GenBank/DDBJ whole genome shotgun (WGS) entry which is preliminary data.</text>
</comment>
<dbReference type="RefSeq" id="WP_224607637.1">
    <property type="nucleotide sequence ID" value="NZ_JAIQXV010000007.1"/>
</dbReference>
<organism evidence="1 2">
    <name type="scientific">Deinococcus multiflagellatus</name>
    <dbReference type="NCBI Taxonomy" id="1656887"/>
    <lineage>
        <taxon>Bacteria</taxon>
        <taxon>Thermotogati</taxon>
        <taxon>Deinococcota</taxon>
        <taxon>Deinococci</taxon>
        <taxon>Deinococcales</taxon>
        <taxon>Deinococcaceae</taxon>
        <taxon>Deinococcus</taxon>
    </lineage>
</organism>
<gene>
    <name evidence="1" type="ORF">ACFP90_07530</name>
</gene>
<accession>A0ABW1ZH49</accession>
<reference evidence="2" key="1">
    <citation type="journal article" date="2019" name="Int. J. Syst. Evol. Microbiol.">
        <title>The Global Catalogue of Microorganisms (GCM) 10K type strain sequencing project: providing services to taxonomists for standard genome sequencing and annotation.</title>
        <authorList>
            <consortium name="The Broad Institute Genomics Platform"/>
            <consortium name="The Broad Institute Genome Sequencing Center for Infectious Disease"/>
            <person name="Wu L."/>
            <person name="Ma J."/>
        </authorList>
    </citation>
    <scope>NUCLEOTIDE SEQUENCE [LARGE SCALE GENOMIC DNA]</scope>
    <source>
        <strain evidence="2">CCUG 63830</strain>
    </source>
</reference>
<dbReference type="Proteomes" id="UP001596317">
    <property type="component" value="Unassembled WGS sequence"/>
</dbReference>
<proteinExistence type="predicted"/>
<keyword evidence="2" id="KW-1185">Reference proteome</keyword>
<dbReference type="EMBL" id="JBHSWB010000001">
    <property type="protein sequence ID" value="MFC6660225.1"/>
    <property type="molecule type" value="Genomic_DNA"/>
</dbReference>
<evidence type="ECO:0000313" key="2">
    <source>
        <dbReference type="Proteomes" id="UP001596317"/>
    </source>
</evidence>